<keyword evidence="5" id="KW-1185">Reference proteome</keyword>
<dbReference type="PIRSF" id="PIRSF005211">
    <property type="entry name" value="Ab_hydro_YheT"/>
    <property type="match status" value="1"/>
</dbReference>
<protein>
    <recommendedName>
        <fullName evidence="3">AB hydrolase-1 domain-containing protein</fullName>
    </recommendedName>
</protein>
<accession>A0A1X6N969</accession>
<dbReference type="InterPro" id="IPR012020">
    <property type="entry name" value="ABHD4"/>
</dbReference>
<dbReference type="EMBL" id="KZ110593">
    <property type="protein sequence ID" value="OSX65198.1"/>
    <property type="molecule type" value="Genomic_DNA"/>
</dbReference>
<comment type="similarity">
    <text evidence="1">Belongs to the AB hydrolase superfamily. AB hydrolase 4 family.</text>
</comment>
<dbReference type="InterPro" id="IPR000073">
    <property type="entry name" value="AB_hydrolase_1"/>
</dbReference>
<evidence type="ECO:0000313" key="4">
    <source>
        <dbReference type="EMBL" id="OSX65198.1"/>
    </source>
</evidence>
<organism evidence="4 5">
    <name type="scientific">Postia placenta MAD-698-R-SB12</name>
    <dbReference type="NCBI Taxonomy" id="670580"/>
    <lineage>
        <taxon>Eukaryota</taxon>
        <taxon>Fungi</taxon>
        <taxon>Dikarya</taxon>
        <taxon>Basidiomycota</taxon>
        <taxon>Agaricomycotina</taxon>
        <taxon>Agaricomycetes</taxon>
        <taxon>Polyporales</taxon>
        <taxon>Adustoporiaceae</taxon>
        <taxon>Rhodonia</taxon>
    </lineage>
</organism>
<feature type="active site" description="Charge relay system" evidence="2">
    <location>
        <position position="370"/>
    </location>
</feature>
<evidence type="ECO:0000256" key="1">
    <source>
        <dbReference type="ARBA" id="ARBA00010884"/>
    </source>
</evidence>
<dbReference type="Proteomes" id="UP000194127">
    <property type="component" value="Unassembled WGS sequence"/>
</dbReference>
<evidence type="ECO:0000256" key="2">
    <source>
        <dbReference type="PIRSR" id="PIRSR005211-1"/>
    </source>
</evidence>
<dbReference type="PANTHER" id="PTHR10794">
    <property type="entry name" value="ABHYDROLASE DOMAIN-CONTAINING PROTEIN"/>
    <property type="match status" value="1"/>
</dbReference>
<dbReference type="AlphaFoldDB" id="A0A1X6N969"/>
<feature type="active site" description="Charge relay system" evidence="2">
    <location>
        <position position="344"/>
    </location>
</feature>
<feature type="active site" description="Charge relay system" evidence="2">
    <location>
        <position position="203"/>
    </location>
</feature>
<dbReference type="GO" id="GO:0008126">
    <property type="term" value="F:acetylesterase activity"/>
    <property type="evidence" value="ECO:0007669"/>
    <property type="project" value="TreeGrafter"/>
</dbReference>
<dbReference type="Pfam" id="PF00561">
    <property type="entry name" value="Abhydrolase_1"/>
    <property type="match status" value="1"/>
</dbReference>
<dbReference type="GO" id="GO:0051793">
    <property type="term" value="P:medium-chain fatty acid catabolic process"/>
    <property type="evidence" value="ECO:0007669"/>
    <property type="project" value="TreeGrafter"/>
</dbReference>
<evidence type="ECO:0000313" key="5">
    <source>
        <dbReference type="Proteomes" id="UP000194127"/>
    </source>
</evidence>
<dbReference type="GO" id="GO:0051792">
    <property type="term" value="P:medium-chain fatty acid biosynthetic process"/>
    <property type="evidence" value="ECO:0007669"/>
    <property type="project" value="TreeGrafter"/>
</dbReference>
<dbReference type="OrthoDB" id="5954035at2759"/>
<dbReference type="InterPro" id="IPR029058">
    <property type="entry name" value="AB_hydrolase_fold"/>
</dbReference>
<dbReference type="PANTHER" id="PTHR10794:SF63">
    <property type="entry name" value="ALPHA_BETA HYDROLASE 1, ISOFORM A"/>
    <property type="match status" value="1"/>
</dbReference>
<reference evidence="4 5" key="1">
    <citation type="submission" date="2017-04" db="EMBL/GenBank/DDBJ databases">
        <title>Genome Sequence of the Model Brown-Rot Fungus Postia placenta SB12.</title>
        <authorList>
            <consortium name="DOE Joint Genome Institute"/>
            <person name="Gaskell J."/>
            <person name="Kersten P."/>
            <person name="Larrondo L.F."/>
            <person name="Canessa P."/>
            <person name="Martinez D."/>
            <person name="Hibbett D."/>
            <person name="Schmoll M."/>
            <person name="Kubicek C.P."/>
            <person name="Martinez A.T."/>
            <person name="Yadav J."/>
            <person name="Master E."/>
            <person name="Magnuson J.K."/>
            <person name="James T."/>
            <person name="Yaver D."/>
            <person name="Berka R."/>
            <person name="Labutti K."/>
            <person name="Lipzen A."/>
            <person name="Aerts A."/>
            <person name="Barry K."/>
            <person name="Henrissat B."/>
            <person name="Blanchette R."/>
            <person name="Grigoriev I."/>
            <person name="Cullen D."/>
        </authorList>
    </citation>
    <scope>NUCLEOTIDE SEQUENCE [LARGE SCALE GENOMIC DNA]</scope>
    <source>
        <strain evidence="4 5">MAD-698-R-SB12</strain>
    </source>
</reference>
<dbReference type="Gene3D" id="3.40.50.1820">
    <property type="entry name" value="alpha/beta hydrolase"/>
    <property type="match status" value="1"/>
</dbReference>
<sequence length="451" mass="49566">MDLIRSFFSADYWKPNLHFAESPASLSVKSFPGSTETSQENLQEFIEARCPSLFKQFCPTWWLFNGHLQTAYAVVGDFSKIDKVEYDRTFLRTLDGGTIGLDSTPPAAVRNLEDDAPIVVVLHGLTGGSHESYVRAILAPVCTPVEEGGLGYRGIVVNFRGCAGVPLSSPQLYSAGHTDDIRVAVLHIAKRYPNARLIGIGFSLGANVLTRYLAEEGTRSRLIAGCAVACPWDLVMNAEQLENRWFHRNVYSKAMARNLQTLVRRHAASLYKFPEHPLTQVLPEVLSVKSLALSQFDKAVTRVGGGSSPPFPFPTAWDYYVWASSHKVLADIRVPFLAINAEDDPIVQVLPVEAGGNPFVAFAVTKKGGHLGWFETDEKTGYVRRWLKKPVVEWLKAVREDLIVEGRQDMSTHVVDGFLKEVGRDDIGCKEVGKGGHVVGVEGEGGLLAGL</sequence>
<dbReference type="RefSeq" id="XP_024341992.1">
    <property type="nucleotide sequence ID" value="XM_024484601.1"/>
</dbReference>
<dbReference type="SUPFAM" id="SSF53474">
    <property type="entry name" value="alpha/beta-Hydrolases"/>
    <property type="match status" value="1"/>
</dbReference>
<dbReference type="STRING" id="670580.A0A1X6N969"/>
<dbReference type="GeneID" id="36329550"/>
<feature type="domain" description="AB hydrolase-1" evidence="3">
    <location>
        <begin position="117"/>
        <end position="374"/>
    </location>
</feature>
<dbReference type="InterPro" id="IPR050960">
    <property type="entry name" value="AB_hydrolase_4_sf"/>
</dbReference>
<name>A0A1X6N969_9APHY</name>
<evidence type="ECO:0000259" key="3">
    <source>
        <dbReference type="Pfam" id="PF00561"/>
    </source>
</evidence>
<gene>
    <name evidence="4" type="ORF">POSPLADRAFT_1135701</name>
</gene>
<dbReference type="GO" id="GO:0047372">
    <property type="term" value="F:monoacylglycerol lipase activity"/>
    <property type="evidence" value="ECO:0007669"/>
    <property type="project" value="TreeGrafter"/>
</dbReference>
<proteinExistence type="inferred from homology"/>